<comment type="caution">
    <text evidence="2">The sequence shown here is derived from an EMBL/GenBank/DDBJ whole genome shotgun (WGS) entry which is preliminary data.</text>
</comment>
<feature type="compositionally biased region" description="Polar residues" evidence="1">
    <location>
        <begin position="256"/>
        <end position="266"/>
    </location>
</feature>
<evidence type="ECO:0000313" key="3">
    <source>
        <dbReference type="Proteomes" id="UP000318416"/>
    </source>
</evidence>
<dbReference type="Proteomes" id="UP000318416">
    <property type="component" value="Unassembled WGS sequence"/>
</dbReference>
<organism evidence="2 3">
    <name type="scientific">Kitasatospora atroaurantiaca</name>
    <dbReference type="NCBI Taxonomy" id="285545"/>
    <lineage>
        <taxon>Bacteria</taxon>
        <taxon>Bacillati</taxon>
        <taxon>Actinomycetota</taxon>
        <taxon>Actinomycetes</taxon>
        <taxon>Kitasatosporales</taxon>
        <taxon>Streptomycetaceae</taxon>
        <taxon>Kitasatospora</taxon>
    </lineage>
</organism>
<gene>
    <name evidence="2" type="ORF">FB465_6268</name>
</gene>
<feature type="compositionally biased region" description="Low complexity" evidence="1">
    <location>
        <begin position="111"/>
        <end position="129"/>
    </location>
</feature>
<feature type="region of interest" description="Disordered" evidence="1">
    <location>
        <begin position="981"/>
        <end position="1001"/>
    </location>
</feature>
<feature type="region of interest" description="Disordered" evidence="1">
    <location>
        <begin position="1030"/>
        <end position="1059"/>
    </location>
</feature>
<protein>
    <submittedName>
        <fullName evidence="2">Uncharacterized protein</fullName>
    </submittedName>
</protein>
<feature type="compositionally biased region" description="Polar residues" evidence="1">
    <location>
        <begin position="193"/>
        <end position="205"/>
    </location>
</feature>
<feature type="region of interest" description="Disordered" evidence="1">
    <location>
        <begin position="167"/>
        <end position="266"/>
    </location>
</feature>
<dbReference type="RefSeq" id="WP_145795860.1">
    <property type="nucleotide sequence ID" value="NZ_BAAABR010000047.1"/>
</dbReference>
<sequence>MKALPDRSAGSAGSTGEDSARTPVTRRVEQEAPGGAPTRPVDPRALQRLQGRAGNAAVSRLLAQRTGPTVQRLAGGSSALPVAPTGTGPATDPRFKSAVADVSSKKKALTKHAPPAAEAKAARDAAVAPADDKEAQGKAAQVEKMGAAKPGTFDKAAFIAAVNQAVSAQSPKNLDEADKFASSGKADAIKNQVLGQVTTGKQTSAKDVAEKAAETPDTSRAVEKQVTALPGRPAAPVPPGPDPVAATVAPAPPEQTDLSTTPQQTDAKMAEANITPEQLAASNEPQFKQTLDAKQAADTHAATAPAAFRAAEQQKLATERAGAAAVGTAGMQGMTAAKSASGGHVTAKQTAAKAGEEEARARISAELKAVYDATKADVDKLLADLDGQVATAFEQGEAQAKAAFTADHQARMQRYKDQRYAGVSGAAQWVIDQFKGLPPEANELFQLSRQLYESKMQAVISGIADLVGRQLGEAKARIARGRDEIAKVVGRQPVELQRIASEASQGIAGRFDELDSSVDEKSKSLVDDLAQRYVAARGAIDEEIKALQAENKGLLDAAMGALLETAETIKKLADMIVGVAARAAGAIDKIISKPIEFLGNLVNAVKAGVMGFAARAGEHLKAGLKQWLFGQLSAGGIEIPETFDAKGIIKLVLSILGLTWANIRSRIVRQIPEPAMRALETSFEMVKILMAEGVGGLWRWIVQKMGDVKDMVVGAIKDFVLEKIVTAGVTWIVSMLNPASAFIRACKAIYDIVMFFVNKAAQIKSFVDSVLDSIEAIAAGGGGAVPGLIESSLAKAIPVVLDFLASLLGLGGISEKIKSILAKIQAPVTKAVDWVISKIVAAGKKLLGKLFGRNRDGQDPRTPEQKKAAVHAARLEAERKLQAEGATPKSVRAALSGIKETHGLASIELVESPNQEYHVAVAINPNEKTDPKKLTAGLDLDEVRAAVARARTQLAAAQQRLKDTPGTPLLACGGGLTRTVGGGRRSAAEANSRANERDPDEHRSILAATDAAAARRWLEADAARWEELGKVPKDWTGTGGQAAGSGAGSGAHIPTPGFRDARGLPGSASIVHAEKMVYRAAQLYGAGTNAIGVTLHQCDDCQSWFLSQARTAGKFLVVADPAVIRIFLPDGTMTTPAHLGLG</sequence>
<evidence type="ECO:0000313" key="2">
    <source>
        <dbReference type="EMBL" id="TWE21101.1"/>
    </source>
</evidence>
<feature type="compositionally biased region" description="Gly residues" evidence="1">
    <location>
        <begin position="1037"/>
        <end position="1049"/>
    </location>
</feature>
<reference evidence="2 3" key="1">
    <citation type="submission" date="2019-06" db="EMBL/GenBank/DDBJ databases">
        <title>Sequencing the genomes of 1000 actinobacteria strains.</title>
        <authorList>
            <person name="Klenk H.-P."/>
        </authorList>
    </citation>
    <scope>NUCLEOTIDE SEQUENCE [LARGE SCALE GENOMIC DNA]</scope>
    <source>
        <strain evidence="2 3">DSM 41649</strain>
    </source>
</reference>
<proteinExistence type="predicted"/>
<dbReference type="OrthoDB" id="4317910at2"/>
<dbReference type="AlphaFoldDB" id="A0A561EZR1"/>
<dbReference type="EMBL" id="VIVR01000001">
    <property type="protein sequence ID" value="TWE21101.1"/>
    <property type="molecule type" value="Genomic_DNA"/>
</dbReference>
<keyword evidence="3" id="KW-1185">Reference proteome</keyword>
<evidence type="ECO:0000256" key="1">
    <source>
        <dbReference type="SAM" id="MobiDB-lite"/>
    </source>
</evidence>
<feature type="region of interest" description="Disordered" evidence="1">
    <location>
        <begin position="1"/>
        <end position="143"/>
    </location>
</feature>
<accession>A0A561EZR1</accession>
<feature type="compositionally biased region" description="Pro residues" evidence="1">
    <location>
        <begin position="233"/>
        <end position="242"/>
    </location>
</feature>
<name>A0A561EZR1_9ACTN</name>